<protein>
    <submittedName>
        <fullName evidence="1">Uncharacterized protein</fullName>
    </submittedName>
</protein>
<evidence type="ECO:0000313" key="1">
    <source>
        <dbReference type="EnsemblMetazoa" id="GAUT021892-PA"/>
    </source>
</evidence>
<dbReference type="Proteomes" id="UP000078200">
    <property type="component" value="Unassembled WGS sequence"/>
</dbReference>
<organism evidence="1 2">
    <name type="scientific">Glossina austeni</name>
    <name type="common">Savannah tsetse fly</name>
    <dbReference type="NCBI Taxonomy" id="7395"/>
    <lineage>
        <taxon>Eukaryota</taxon>
        <taxon>Metazoa</taxon>
        <taxon>Ecdysozoa</taxon>
        <taxon>Arthropoda</taxon>
        <taxon>Hexapoda</taxon>
        <taxon>Insecta</taxon>
        <taxon>Pterygota</taxon>
        <taxon>Neoptera</taxon>
        <taxon>Endopterygota</taxon>
        <taxon>Diptera</taxon>
        <taxon>Brachycera</taxon>
        <taxon>Muscomorpha</taxon>
        <taxon>Hippoboscoidea</taxon>
        <taxon>Glossinidae</taxon>
        <taxon>Glossina</taxon>
    </lineage>
</organism>
<dbReference type="EnsemblMetazoa" id="GAUT021892-RA">
    <property type="protein sequence ID" value="GAUT021892-PA"/>
    <property type="gene ID" value="GAUT021892"/>
</dbReference>
<dbReference type="AlphaFoldDB" id="A0A1A9V0M8"/>
<reference evidence="1" key="1">
    <citation type="submission" date="2020-05" db="UniProtKB">
        <authorList>
            <consortium name="EnsemblMetazoa"/>
        </authorList>
    </citation>
    <scope>IDENTIFICATION</scope>
    <source>
        <strain evidence="1">TTRI</strain>
    </source>
</reference>
<dbReference type="VEuPathDB" id="VectorBase:GAUT021892"/>
<proteinExistence type="predicted"/>
<keyword evidence="2" id="KW-1185">Reference proteome</keyword>
<evidence type="ECO:0000313" key="2">
    <source>
        <dbReference type="Proteomes" id="UP000078200"/>
    </source>
</evidence>
<name>A0A1A9V0M8_GLOAU</name>
<sequence length="128" mass="14173">MAESTALANAGTPLEPKIFRLQFDLEVMVPQRVMEIFRIAQTRVSGIRGAIEPTPDGQHFVGFLEGNQEMLEKIRLIIERSGALFSAIKNAVFSELEEIAKFTAQTFNMVNCPGPTPEPTIPLALTRD</sequence>
<accession>A0A1A9V0M8</accession>